<dbReference type="PANTHER" id="PTHR31268:SF8">
    <property type="entry name" value="GALACTINOL--SUCROSE GALACTOSYLTRANSFERASE 4-RELATED"/>
    <property type="match status" value="1"/>
</dbReference>
<dbReference type="InterPro" id="IPR017853">
    <property type="entry name" value="GH"/>
</dbReference>
<sequence>MTHDQALKSGSTDELLLESKIEDLRNELDEMVKEEEYRDKEFSNPGLLVGLKAFIQDLRTKFGSLDDVYVWQALCGYWGGIRPGATKLDTKLVPAKSPPGLDQTMIDSASVNLVKGCIGLVDPDQAKEFYDLMHSHLAKAGVTGVKMDVINSLEFVSEGYGGQVELAKIYYQGLTQSIMKNFNGTGAISSMQQCNDFIFLGTQQISMGRAGDDFWVKDPHGDVMGSYWLQGAHMVHCAYNSLWLGQVILPDWDMFRSDHVCSEFHAASRAICGGPIYVSDPVGSTNFDLLRKLVFSDGTVPKCIHCALPTRDCLFKYPLSDSKTMLKIWNLNKFSGVIGAFNCQGAGWDPKEKTIRSYPNCYIPVSGRIHKQDIEWDQDDQTKELSNAKAYAVYLHKSNQLLILENESLDGVHIDLKPSSFEILTFVPLMEINKKIKFAPVGLVNMFNSGGTVVNMEIRDSGACVKVKGEGELLVFSSERPWRCMLNGIEKEFDWHCDGRATLQISWDDERGGVSEVYFGYKNF</sequence>
<proteinExistence type="inferred from homology"/>
<evidence type="ECO:0000313" key="3">
    <source>
        <dbReference type="EMBL" id="KAJ3699742.1"/>
    </source>
</evidence>
<dbReference type="AlphaFoldDB" id="A0AAD5ZKT3"/>
<evidence type="ECO:0000256" key="1">
    <source>
        <dbReference type="ARBA" id="ARBA00007240"/>
    </source>
</evidence>
<organism evidence="3 4">
    <name type="scientific">Rhynchospora tenuis</name>
    <dbReference type="NCBI Taxonomy" id="198213"/>
    <lineage>
        <taxon>Eukaryota</taxon>
        <taxon>Viridiplantae</taxon>
        <taxon>Streptophyta</taxon>
        <taxon>Embryophyta</taxon>
        <taxon>Tracheophyta</taxon>
        <taxon>Spermatophyta</taxon>
        <taxon>Magnoliopsida</taxon>
        <taxon>Liliopsida</taxon>
        <taxon>Poales</taxon>
        <taxon>Cyperaceae</taxon>
        <taxon>Cyperoideae</taxon>
        <taxon>Rhynchosporeae</taxon>
        <taxon>Rhynchospora</taxon>
    </lineage>
</organism>
<evidence type="ECO:0000313" key="4">
    <source>
        <dbReference type="Proteomes" id="UP001210211"/>
    </source>
</evidence>
<protein>
    <recommendedName>
        <fullName evidence="5">Galactinol--sucrose galactosyltransferase</fullName>
    </recommendedName>
</protein>
<keyword evidence="2" id="KW-0119">Carbohydrate metabolism</keyword>
<dbReference type="EMBL" id="JAMRDG010000001">
    <property type="protein sequence ID" value="KAJ3699742.1"/>
    <property type="molecule type" value="Genomic_DNA"/>
</dbReference>
<comment type="similarity">
    <text evidence="1">Belongs to the glycosyl hydrolases 36 family.</text>
</comment>
<gene>
    <name evidence="3" type="ORF">LUZ61_003447</name>
</gene>
<keyword evidence="4" id="KW-1185">Reference proteome</keyword>
<dbReference type="Proteomes" id="UP001210211">
    <property type="component" value="Unassembled WGS sequence"/>
</dbReference>
<dbReference type="InterPro" id="IPR008811">
    <property type="entry name" value="Glycosyl_hydrolases_36"/>
</dbReference>
<accession>A0AAD5ZKT3</accession>
<comment type="caution">
    <text evidence="3">The sequence shown here is derived from an EMBL/GenBank/DDBJ whole genome shotgun (WGS) entry which is preliminary data.</text>
</comment>
<dbReference type="Pfam" id="PF05691">
    <property type="entry name" value="Raffinose_syn"/>
    <property type="match status" value="1"/>
</dbReference>
<name>A0AAD5ZKT3_9POAL</name>
<evidence type="ECO:0008006" key="5">
    <source>
        <dbReference type="Google" id="ProtNLM"/>
    </source>
</evidence>
<evidence type="ECO:0000256" key="2">
    <source>
        <dbReference type="ARBA" id="ARBA00023277"/>
    </source>
</evidence>
<dbReference type="PANTHER" id="PTHR31268">
    <property type="match status" value="1"/>
</dbReference>
<reference evidence="3 4" key="1">
    <citation type="journal article" date="2022" name="Cell">
        <title>Repeat-based holocentromeres influence genome architecture and karyotype evolution.</title>
        <authorList>
            <person name="Hofstatter P.G."/>
            <person name="Thangavel G."/>
            <person name="Lux T."/>
            <person name="Neumann P."/>
            <person name="Vondrak T."/>
            <person name="Novak P."/>
            <person name="Zhang M."/>
            <person name="Costa L."/>
            <person name="Castellani M."/>
            <person name="Scott A."/>
            <person name="Toegelov H."/>
            <person name="Fuchs J."/>
            <person name="Mata-Sucre Y."/>
            <person name="Dias Y."/>
            <person name="Vanzela A.L.L."/>
            <person name="Huettel B."/>
            <person name="Almeida C.C.S."/>
            <person name="Simkova H."/>
            <person name="Souza G."/>
            <person name="Pedrosa-Harand A."/>
            <person name="Macas J."/>
            <person name="Mayer K.F.X."/>
            <person name="Houben A."/>
            <person name="Marques A."/>
        </authorList>
    </citation>
    <scope>NUCLEOTIDE SEQUENCE [LARGE SCALE GENOMIC DNA]</scope>
    <source>
        <strain evidence="3">RhyTen1mFocal</strain>
    </source>
</reference>
<dbReference type="SUPFAM" id="SSF51445">
    <property type="entry name" value="(Trans)glycosidases"/>
    <property type="match status" value="1"/>
</dbReference>